<comment type="similarity">
    <text evidence="1">Belongs to the Gfa family.</text>
</comment>
<protein>
    <recommendedName>
        <fullName evidence="5">CENP-V/GFA domain-containing protein</fullName>
    </recommendedName>
</protein>
<evidence type="ECO:0000313" key="7">
    <source>
        <dbReference type="Proteomes" id="UP000028487"/>
    </source>
</evidence>
<evidence type="ECO:0000256" key="2">
    <source>
        <dbReference type="ARBA" id="ARBA00022723"/>
    </source>
</evidence>
<dbReference type="Pfam" id="PF04828">
    <property type="entry name" value="GFA"/>
    <property type="match status" value="1"/>
</dbReference>
<evidence type="ECO:0000256" key="4">
    <source>
        <dbReference type="ARBA" id="ARBA00023239"/>
    </source>
</evidence>
<dbReference type="RefSeq" id="WP_071827402.1">
    <property type="nucleotide sequence ID" value="NZ_CAWLWD010000048.1"/>
</dbReference>
<comment type="caution">
    <text evidence="6">The sequence shown here is derived from an EMBL/GenBank/DDBJ whole genome shotgun (WGS) entry which is preliminary data.</text>
</comment>
<dbReference type="PANTHER" id="PTHR33337:SF40">
    <property type="entry name" value="CENP-V_GFA DOMAIN-CONTAINING PROTEIN-RELATED"/>
    <property type="match status" value="1"/>
</dbReference>
<keyword evidence="3" id="KW-0862">Zinc</keyword>
<dbReference type="HOGENOM" id="CLU_055491_4_0_6"/>
<dbReference type="PROSITE" id="PS51891">
    <property type="entry name" value="CENP_V_GFA"/>
    <property type="match status" value="1"/>
</dbReference>
<gene>
    <name evidence="6" type="ORF">XBFM1_530040</name>
</gene>
<keyword evidence="2" id="KW-0479">Metal-binding</keyword>
<dbReference type="AlphaFoldDB" id="A0A077NX91"/>
<dbReference type="Proteomes" id="UP000028487">
    <property type="component" value="Unassembled WGS sequence"/>
</dbReference>
<keyword evidence="4" id="KW-0456">Lyase</keyword>
<feature type="domain" description="CENP-V/GFA" evidence="5">
    <location>
        <begin position="6"/>
        <end position="123"/>
    </location>
</feature>
<dbReference type="InterPro" id="IPR006913">
    <property type="entry name" value="CENP-V/GFA"/>
</dbReference>
<organism evidence="6 7">
    <name type="scientific">Xenorhabdus bovienii str. feltiae Moldova</name>
    <dbReference type="NCBI Taxonomy" id="1398200"/>
    <lineage>
        <taxon>Bacteria</taxon>
        <taxon>Pseudomonadati</taxon>
        <taxon>Pseudomonadota</taxon>
        <taxon>Gammaproteobacteria</taxon>
        <taxon>Enterobacterales</taxon>
        <taxon>Morganellaceae</taxon>
        <taxon>Xenorhabdus</taxon>
    </lineage>
</organism>
<evidence type="ECO:0000256" key="1">
    <source>
        <dbReference type="ARBA" id="ARBA00005495"/>
    </source>
</evidence>
<reference evidence="6" key="1">
    <citation type="submission" date="2013-07" db="EMBL/GenBank/DDBJ databases">
        <title>Sub-species coevolution in mutualistic symbiosis.</title>
        <authorList>
            <person name="Murfin K."/>
            <person name="Klassen J."/>
            <person name="Lee M."/>
            <person name="Forst S."/>
            <person name="Stock P."/>
            <person name="Goodrich-Blair H."/>
        </authorList>
    </citation>
    <scope>NUCLEOTIDE SEQUENCE [LARGE SCALE GENOMIC DNA]</scope>
    <source>
        <strain evidence="6">Feltiae Moldova</strain>
    </source>
</reference>
<dbReference type="PANTHER" id="PTHR33337">
    <property type="entry name" value="GFA DOMAIN-CONTAINING PROTEIN"/>
    <property type="match status" value="1"/>
</dbReference>
<dbReference type="Gene3D" id="3.90.1590.10">
    <property type="entry name" value="glutathione-dependent formaldehyde- activating enzyme (gfa)"/>
    <property type="match status" value="1"/>
</dbReference>
<evidence type="ECO:0000259" key="5">
    <source>
        <dbReference type="PROSITE" id="PS51891"/>
    </source>
</evidence>
<name>A0A077NX91_XENBV</name>
<sequence>MKKIEYSGGCLCGHIRFIATGEAGNPHTCSCSMCQQHSGGLTLCWIEFPKAAVHWNGPGGVPSVFRSSDYSSRAFCSQCGSSLGAIDDGPTVGLLLGNFDSKNKKNLRPVSHSFISSRPRWWKIDTQS</sequence>
<dbReference type="GO" id="GO:0046872">
    <property type="term" value="F:metal ion binding"/>
    <property type="evidence" value="ECO:0007669"/>
    <property type="project" value="UniProtKB-KW"/>
</dbReference>
<dbReference type="EMBL" id="CBSV010000225">
    <property type="protein sequence ID" value="CDH03103.1"/>
    <property type="molecule type" value="Genomic_DNA"/>
</dbReference>
<dbReference type="SUPFAM" id="SSF51316">
    <property type="entry name" value="Mss4-like"/>
    <property type="match status" value="1"/>
</dbReference>
<dbReference type="InterPro" id="IPR011057">
    <property type="entry name" value="Mss4-like_sf"/>
</dbReference>
<evidence type="ECO:0000313" key="6">
    <source>
        <dbReference type="EMBL" id="CDH03103.1"/>
    </source>
</evidence>
<proteinExistence type="inferred from homology"/>
<dbReference type="GO" id="GO:0016846">
    <property type="term" value="F:carbon-sulfur lyase activity"/>
    <property type="evidence" value="ECO:0007669"/>
    <property type="project" value="InterPro"/>
</dbReference>
<accession>A0A077NX91</accession>
<evidence type="ECO:0000256" key="3">
    <source>
        <dbReference type="ARBA" id="ARBA00022833"/>
    </source>
</evidence>